<evidence type="ECO:0000256" key="1">
    <source>
        <dbReference type="SAM" id="Phobius"/>
    </source>
</evidence>
<name>A0ABP8GV54_9BURK</name>
<accession>A0ABP8GV54</accession>
<organism evidence="2 3">
    <name type="scientific">Pigmentiphaga soli</name>
    <dbReference type="NCBI Taxonomy" id="1007095"/>
    <lineage>
        <taxon>Bacteria</taxon>
        <taxon>Pseudomonadati</taxon>
        <taxon>Pseudomonadota</taxon>
        <taxon>Betaproteobacteria</taxon>
        <taxon>Burkholderiales</taxon>
        <taxon>Alcaligenaceae</taxon>
        <taxon>Pigmentiphaga</taxon>
    </lineage>
</organism>
<comment type="caution">
    <text evidence="2">The sequence shown here is derived from an EMBL/GenBank/DDBJ whole genome shotgun (WGS) entry which is preliminary data.</text>
</comment>
<proteinExistence type="predicted"/>
<sequence>MQTWLPLLGAPAVSLANLSLAYALTAPSCAMESTAWLHGVNAVCVAVCAVLTAIGWGQWRRVRGHPAPDDAGDRTSRQRFLAAMGFAVGLLFTLVTLAQWAAAWILWPCL</sequence>
<keyword evidence="1" id="KW-0472">Membrane</keyword>
<reference evidence="3" key="1">
    <citation type="journal article" date="2019" name="Int. J. Syst. Evol. Microbiol.">
        <title>The Global Catalogue of Microorganisms (GCM) 10K type strain sequencing project: providing services to taxonomists for standard genome sequencing and annotation.</title>
        <authorList>
            <consortium name="The Broad Institute Genomics Platform"/>
            <consortium name="The Broad Institute Genome Sequencing Center for Infectious Disease"/>
            <person name="Wu L."/>
            <person name="Ma J."/>
        </authorList>
    </citation>
    <scope>NUCLEOTIDE SEQUENCE [LARGE SCALE GENOMIC DNA]</scope>
    <source>
        <strain evidence="3">JCM 17666</strain>
    </source>
</reference>
<keyword evidence="3" id="KW-1185">Reference proteome</keyword>
<evidence type="ECO:0000313" key="2">
    <source>
        <dbReference type="EMBL" id="GAA4330414.1"/>
    </source>
</evidence>
<dbReference type="EMBL" id="BAABFO010000007">
    <property type="protein sequence ID" value="GAA4330414.1"/>
    <property type="molecule type" value="Genomic_DNA"/>
</dbReference>
<feature type="transmembrane region" description="Helical" evidence="1">
    <location>
        <begin position="80"/>
        <end position="107"/>
    </location>
</feature>
<feature type="transmembrane region" description="Helical" evidence="1">
    <location>
        <begin position="39"/>
        <end position="59"/>
    </location>
</feature>
<keyword evidence="1" id="KW-1133">Transmembrane helix</keyword>
<keyword evidence="1" id="KW-0812">Transmembrane</keyword>
<evidence type="ECO:0000313" key="3">
    <source>
        <dbReference type="Proteomes" id="UP001501671"/>
    </source>
</evidence>
<protein>
    <submittedName>
        <fullName evidence="2">Uncharacterized protein</fullName>
    </submittedName>
</protein>
<dbReference type="Proteomes" id="UP001501671">
    <property type="component" value="Unassembled WGS sequence"/>
</dbReference>
<gene>
    <name evidence="2" type="ORF">GCM10023144_18080</name>
</gene>